<proteinExistence type="predicted"/>
<evidence type="ECO:0000313" key="3">
    <source>
        <dbReference type="Proteomes" id="UP000799757"/>
    </source>
</evidence>
<accession>A0A6A6WZX4</accession>
<keyword evidence="3" id="KW-1185">Reference proteome</keyword>
<evidence type="ECO:0000256" key="1">
    <source>
        <dbReference type="SAM" id="MobiDB-lite"/>
    </source>
</evidence>
<feature type="region of interest" description="Disordered" evidence="1">
    <location>
        <begin position="146"/>
        <end position="172"/>
    </location>
</feature>
<feature type="region of interest" description="Disordered" evidence="1">
    <location>
        <begin position="1"/>
        <end position="39"/>
    </location>
</feature>
<sequence>MGKVAANESRRPTAYGGPPQSSDGAPYEPRPCNDREGGKARRLKRLRELHGRKIIVTGILNPCGVGRKQLGSLPGKTENREALVSVTLSFRTARIARLHLICQTTYTRRARALSALSLSTRSLGVSGLKSRPRLVHLVQRRTLPVSRNKAATNKATGSATKHSTTGQTASRRTRVTMKMIERRKTYFHAPTAQQLDVAPRPQARQMKAESLHFRSRPRSDTCSRRCGVEQPALRPSHHSTATKCHTTTGRDQALSIGPLSTVVPPARCAVPPPRTQQPGVAPRPEACQIEAKSLQESTLSNLLLSTVT</sequence>
<name>A0A6A6WZX4_9PLEO</name>
<organism evidence="2 3">
    <name type="scientific">Melanomma pulvis-pyrius CBS 109.77</name>
    <dbReference type="NCBI Taxonomy" id="1314802"/>
    <lineage>
        <taxon>Eukaryota</taxon>
        <taxon>Fungi</taxon>
        <taxon>Dikarya</taxon>
        <taxon>Ascomycota</taxon>
        <taxon>Pezizomycotina</taxon>
        <taxon>Dothideomycetes</taxon>
        <taxon>Pleosporomycetidae</taxon>
        <taxon>Pleosporales</taxon>
        <taxon>Melanommataceae</taxon>
        <taxon>Melanomma</taxon>
    </lineage>
</organism>
<dbReference type="AlphaFoldDB" id="A0A6A6WZX4"/>
<dbReference type="EMBL" id="MU002138">
    <property type="protein sequence ID" value="KAF2789433.1"/>
    <property type="molecule type" value="Genomic_DNA"/>
</dbReference>
<reference evidence="2" key="1">
    <citation type="journal article" date="2020" name="Stud. Mycol.">
        <title>101 Dothideomycetes genomes: a test case for predicting lifestyles and emergence of pathogens.</title>
        <authorList>
            <person name="Haridas S."/>
            <person name="Albert R."/>
            <person name="Binder M."/>
            <person name="Bloem J."/>
            <person name="Labutti K."/>
            <person name="Salamov A."/>
            <person name="Andreopoulos B."/>
            <person name="Baker S."/>
            <person name="Barry K."/>
            <person name="Bills G."/>
            <person name="Bluhm B."/>
            <person name="Cannon C."/>
            <person name="Castanera R."/>
            <person name="Culley D."/>
            <person name="Daum C."/>
            <person name="Ezra D."/>
            <person name="Gonzalez J."/>
            <person name="Henrissat B."/>
            <person name="Kuo A."/>
            <person name="Liang C."/>
            <person name="Lipzen A."/>
            <person name="Lutzoni F."/>
            <person name="Magnuson J."/>
            <person name="Mondo S."/>
            <person name="Nolan M."/>
            <person name="Ohm R."/>
            <person name="Pangilinan J."/>
            <person name="Park H.-J."/>
            <person name="Ramirez L."/>
            <person name="Alfaro M."/>
            <person name="Sun H."/>
            <person name="Tritt A."/>
            <person name="Yoshinaga Y."/>
            <person name="Zwiers L.-H."/>
            <person name="Turgeon B."/>
            <person name="Goodwin S."/>
            <person name="Spatafora J."/>
            <person name="Crous P."/>
            <person name="Grigoriev I."/>
        </authorList>
    </citation>
    <scope>NUCLEOTIDE SEQUENCE</scope>
    <source>
        <strain evidence="2">CBS 109.77</strain>
    </source>
</reference>
<protein>
    <submittedName>
        <fullName evidence="2">Uncharacterized protein</fullName>
    </submittedName>
</protein>
<feature type="compositionally biased region" description="Polar residues" evidence="1">
    <location>
        <begin position="149"/>
        <end position="170"/>
    </location>
</feature>
<dbReference type="Proteomes" id="UP000799757">
    <property type="component" value="Unassembled WGS sequence"/>
</dbReference>
<evidence type="ECO:0000313" key="2">
    <source>
        <dbReference type="EMBL" id="KAF2789433.1"/>
    </source>
</evidence>
<gene>
    <name evidence="2" type="ORF">K505DRAFT_392701</name>
</gene>